<dbReference type="InParanoid" id="A0A395JQY5"/>
<accession>A0A395JQY5</accession>
<reference evidence="7 8" key="1">
    <citation type="submission" date="2018-06" db="EMBL/GenBank/DDBJ databases">
        <title>Genomic Encyclopedia of Type Strains, Phase IV (KMG-IV): sequencing the most valuable type-strain genomes for metagenomic binning, comparative biology and taxonomic classification.</title>
        <authorList>
            <person name="Goeker M."/>
        </authorList>
    </citation>
    <scope>NUCLEOTIDE SEQUENCE [LARGE SCALE GENOMIC DNA]</scope>
    <source>
        <strain evidence="7 8">DSM 24032</strain>
    </source>
</reference>
<feature type="transmembrane region" description="Helical" evidence="6">
    <location>
        <begin position="115"/>
        <end position="136"/>
    </location>
</feature>
<keyword evidence="8" id="KW-1185">Reference proteome</keyword>
<keyword evidence="3 6" id="KW-0812">Transmembrane</keyword>
<sequence>MNNSGPSDDQLKRRVVESKSRPDLIAKLALAQLAATLVVSLLFWAFVDTPSSISALFGGLVVALANFYMAARMRVKSNTQEASQMLARFYASVILKVLFTLAMMVIFIIFIKVSIAPFIITYLLVAVAINMLFLLVPTNDVVVREDH</sequence>
<gene>
    <name evidence="7" type="ORF">DFR28_1011172</name>
</gene>
<dbReference type="EMBL" id="QNRT01000001">
    <property type="protein sequence ID" value="RBP53783.1"/>
    <property type="molecule type" value="Genomic_DNA"/>
</dbReference>
<dbReference type="AlphaFoldDB" id="A0A395JQY5"/>
<feature type="transmembrane region" description="Helical" evidence="6">
    <location>
        <begin position="89"/>
        <end position="109"/>
    </location>
</feature>
<comment type="subcellular location">
    <subcellularLocation>
        <location evidence="1">Cell membrane</location>
        <topology evidence="1">Multi-pass membrane protein</topology>
    </subcellularLocation>
</comment>
<evidence type="ECO:0000256" key="4">
    <source>
        <dbReference type="ARBA" id="ARBA00022989"/>
    </source>
</evidence>
<feature type="transmembrane region" description="Helical" evidence="6">
    <location>
        <begin position="52"/>
        <end position="69"/>
    </location>
</feature>
<evidence type="ECO:0000256" key="1">
    <source>
        <dbReference type="ARBA" id="ARBA00004651"/>
    </source>
</evidence>
<evidence type="ECO:0000256" key="6">
    <source>
        <dbReference type="SAM" id="Phobius"/>
    </source>
</evidence>
<keyword evidence="5 6" id="KW-0472">Membrane</keyword>
<keyword evidence="2" id="KW-1003">Cell membrane</keyword>
<comment type="caution">
    <text evidence="7">The sequence shown here is derived from an EMBL/GenBank/DDBJ whole genome shotgun (WGS) entry which is preliminary data.</text>
</comment>
<dbReference type="Pfam" id="PF03899">
    <property type="entry name" value="ATP-synt_I"/>
    <property type="match status" value="1"/>
</dbReference>
<evidence type="ECO:0000256" key="3">
    <source>
        <dbReference type="ARBA" id="ARBA00022692"/>
    </source>
</evidence>
<evidence type="ECO:0000313" key="7">
    <source>
        <dbReference type="EMBL" id="RBP53783.1"/>
    </source>
</evidence>
<dbReference type="Proteomes" id="UP000253083">
    <property type="component" value="Unassembled WGS sequence"/>
</dbReference>
<dbReference type="InterPro" id="IPR005598">
    <property type="entry name" value="ATP_synth_I"/>
</dbReference>
<dbReference type="FunCoup" id="A0A395JQY5">
    <property type="interactions" value="23"/>
</dbReference>
<organism evidence="7 8">
    <name type="scientific">Arenicella xantha</name>
    <dbReference type="NCBI Taxonomy" id="644221"/>
    <lineage>
        <taxon>Bacteria</taxon>
        <taxon>Pseudomonadati</taxon>
        <taxon>Pseudomonadota</taxon>
        <taxon>Gammaproteobacteria</taxon>
        <taxon>Arenicellales</taxon>
        <taxon>Arenicellaceae</taxon>
        <taxon>Arenicella</taxon>
    </lineage>
</organism>
<dbReference type="GO" id="GO:0005886">
    <property type="term" value="C:plasma membrane"/>
    <property type="evidence" value="ECO:0007669"/>
    <property type="project" value="UniProtKB-SubCell"/>
</dbReference>
<name>A0A395JQY5_9GAMM</name>
<dbReference type="RefSeq" id="WP_113953320.1">
    <property type="nucleotide sequence ID" value="NZ_QNRT01000001.1"/>
</dbReference>
<proteinExistence type="predicted"/>
<feature type="transmembrane region" description="Helical" evidence="6">
    <location>
        <begin position="24"/>
        <end position="46"/>
    </location>
</feature>
<evidence type="ECO:0000256" key="2">
    <source>
        <dbReference type="ARBA" id="ARBA00022475"/>
    </source>
</evidence>
<keyword evidence="4 6" id="KW-1133">Transmembrane helix</keyword>
<protein>
    <submittedName>
        <fullName evidence="7">F0F1-type ATP synthase assembly protein I</fullName>
    </submittedName>
</protein>
<evidence type="ECO:0000313" key="8">
    <source>
        <dbReference type="Proteomes" id="UP000253083"/>
    </source>
</evidence>
<evidence type="ECO:0000256" key="5">
    <source>
        <dbReference type="ARBA" id="ARBA00023136"/>
    </source>
</evidence>